<evidence type="ECO:0000313" key="5">
    <source>
        <dbReference type="Proteomes" id="UP001211907"/>
    </source>
</evidence>
<comment type="caution">
    <text evidence="4">The sequence shown here is derived from an EMBL/GenBank/DDBJ whole genome shotgun (WGS) entry which is preliminary data.</text>
</comment>
<keyword evidence="5" id="KW-1185">Reference proteome</keyword>
<dbReference type="SUPFAM" id="SSF51735">
    <property type="entry name" value="NAD(P)-binding Rossmann-fold domains"/>
    <property type="match status" value="1"/>
</dbReference>
<dbReference type="EMBL" id="JADGJH010001028">
    <property type="protein sequence ID" value="KAJ3119743.1"/>
    <property type="molecule type" value="Genomic_DNA"/>
</dbReference>
<keyword evidence="2" id="KW-0521">NADP</keyword>
<dbReference type="PRINTS" id="PR00081">
    <property type="entry name" value="GDHRDH"/>
</dbReference>
<protein>
    <recommendedName>
        <fullName evidence="6">NAD(P)-binding protein</fullName>
    </recommendedName>
</protein>
<dbReference type="Pfam" id="PF00106">
    <property type="entry name" value="adh_short"/>
    <property type="match status" value="1"/>
</dbReference>
<sequence>MVFTHAQIPNLEGKVALVTGGGNGIGFETALSLALNGAHVIITARSDTRAVEALAQLNAALESNRSQRKSSLGKIEALTMNNEDLNSVKKFAHLFLARSDIETLDILVLNAGIFLPPFKLLDGIESQFMVNHLAHYYLARLLLPKLQATEKLRPVRLVIVSSDAAEFHPDTKIDFTKIADPNLGKMYCYYRSKLGNVLLSRGLNARISSGSRIYVNSLHPGHVATNIGSGMQLGTILTTIATTLVRILQISGKDGALASLYLATSPEVETNNIRNKFFFPYGVERLLKDRECVSDSAVEECWAWCETAIERIVGVEAFNLN</sequence>
<dbReference type="GO" id="GO:0016491">
    <property type="term" value="F:oxidoreductase activity"/>
    <property type="evidence" value="ECO:0007669"/>
    <property type="project" value="UniProtKB-KW"/>
</dbReference>
<evidence type="ECO:0008006" key="6">
    <source>
        <dbReference type="Google" id="ProtNLM"/>
    </source>
</evidence>
<evidence type="ECO:0000256" key="2">
    <source>
        <dbReference type="ARBA" id="ARBA00022857"/>
    </source>
</evidence>
<gene>
    <name evidence="4" type="ORF">HK100_000169</name>
</gene>
<reference evidence="4" key="1">
    <citation type="submission" date="2020-05" db="EMBL/GenBank/DDBJ databases">
        <title>Phylogenomic resolution of chytrid fungi.</title>
        <authorList>
            <person name="Stajich J.E."/>
            <person name="Amses K."/>
            <person name="Simmons R."/>
            <person name="Seto K."/>
            <person name="Myers J."/>
            <person name="Bonds A."/>
            <person name="Quandt C.A."/>
            <person name="Barry K."/>
            <person name="Liu P."/>
            <person name="Grigoriev I."/>
            <person name="Longcore J.E."/>
            <person name="James T.Y."/>
        </authorList>
    </citation>
    <scope>NUCLEOTIDE SEQUENCE</scope>
    <source>
        <strain evidence="4">JEL0513</strain>
    </source>
</reference>
<dbReference type="InterPro" id="IPR036291">
    <property type="entry name" value="NAD(P)-bd_dom_sf"/>
</dbReference>
<accession>A0AAD5SYT2</accession>
<organism evidence="4 5">
    <name type="scientific">Physocladia obscura</name>
    <dbReference type="NCBI Taxonomy" id="109957"/>
    <lineage>
        <taxon>Eukaryota</taxon>
        <taxon>Fungi</taxon>
        <taxon>Fungi incertae sedis</taxon>
        <taxon>Chytridiomycota</taxon>
        <taxon>Chytridiomycota incertae sedis</taxon>
        <taxon>Chytridiomycetes</taxon>
        <taxon>Chytridiales</taxon>
        <taxon>Chytriomycetaceae</taxon>
        <taxon>Physocladia</taxon>
    </lineage>
</organism>
<dbReference type="Gene3D" id="3.40.50.720">
    <property type="entry name" value="NAD(P)-binding Rossmann-like Domain"/>
    <property type="match status" value="1"/>
</dbReference>
<dbReference type="PANTHER" id="PTHR24320:SF282">
    <property type="entry name" value="WW DOMAIN-CONTAINING OXIDOREDUCTASE"/>
    <property type="match status" value="1"/>
</dbReference>
<comment type="similarity">
    <text evidence="1">Belongs to the short-chain dehydrogenases/reductases (SDR) family.</text>
</comment>
<evidence type="ECO:0000313" key="4">
    <source>
        <dbReference type="EMBL" id="KAJ3119743.1"/>
    </source>
</evidence>
<evidence type="ECO:0000256" key="3">
    <source>
        <dbReference type="ARBA" id="ARBA00023002"/>
    </source>
</evidence>
<proteinExistence type="inferred from homology"/>
<dbReference type="Proteomes" id="UP001211907">
    <property type="component" value="Unassembled WGS sequence"/>
</dbReference>
<keyword evidence="3" id="KW-0560">Oxidoreductase</keyword>
<evidence type="ECO:0000256" key="1">
    <source>
        <dbReference type="ARBA" id="ARBA00006484"/>
    </source>
</evidence>
<name>A0AAD5SYT2_9FUNG</name>
<dbReference type="InterPro" id="IPR002347">
    <property type="entry name" value="SDR_fam"/>
</dbReference>
<dbReference type="PANTHER" id="PTHR24320">
    <property type="entry name" value="RETINOL DEHYDROGENASE"/>
    <property type="match status" value="1"/>
</dbReference>
<dbReference type="AlphaFoldDB" id="A0AAD5SYT2"/>